<dbReference type="EMBL" id="JAOYFB010000004">
    <property type="protein sequence ID" value="KAK4013314.1"/>
    <property type="molecule type" value="Genomic_DNA"/>
</dbReference>
<organism evidence="1 2">
    <name type="scientific">Daphnia magna</name>
    <dbReference type="NCBI Taxonomy" id="35525"/>
    <lineage>
        <taxon>Eukaryota</taxon>
        <taxon>Metazoa</taxon>
        <taxon>Ecdysozoa</taxon>
        <taxon>Arthropoda</taxon>
        <taxon>Crustacea</taxon>
        <taxon>Branchiopoda</taxon>
        <taxon>Diplostraca</taxon>
        <taxon>Cladocera</taxon>
        <taxon>Anomopoda</taxon>
        <taxon>Daphniidae</taxon>
        <taxon>Daphnia</taxon>
    </lineage>
</organism>
<proteinExistence type="predicted"/>
<gene>
    <name evidence="1" type="ORF">OUZ56_025548</name>
</gene>
<dbReference type="Proteomes" id="UP001234178">
    <property type="component" value="Unassembled WGS sequence"/>
</dbReference>
<evidence type="ECO:0000313" key="2">
    <source>
        <dbReference type="Proteomes" id="UP001234178"/>
    </source>
</evidence>
<reference evidence="1 2" key="1">
    <citation type="journal article" date="2023" name="Nucleic Acids Res.">
        <title>The hologenome of Daphnia magna reveals possible DNA methylation and microbiome-mediated evolution of the host genome.</title>
        <authorList>
            <person name="Chaturvedi A."/>
            <person name="Li X."/>
            <person name="Dhandapani V."/>
            <person name="Marshall H."/>
            <person name="Kissane S."/>
            <person name="Cuenca-Cambronero M."/>
            <person name="Asole G."/>
            <person name="Calvet F."/>
            <person name="Ruiz-Romero M."/>
            <person name="Marangio P."/>
            <person name="Guigo R."/>
            <person name="Rago D."/>
            <person name="Mirbahai L."/>
            <person name="Eastwood N."/>
            <person name="Colbourne J.K."/>
            <person name="Zhou J."/>
            <person name="Mallon E."/>
            <person name="Orsini L."/>
        </authorList>
    </citation>
    <scope>NUCLEOTIDE SEQUENCE [LARGE SCALE GENOMIC DNA]</scope>
    <source>
        <strain evidence="1">LRV0_1</strain>
    </source>
</reference>
<sequence length="101" mass="11080">MSRTISSTTALPLRSPRRSIEALGSEALGVSPSPLVSWERPSPADRISSPSCWLIQLAEHVGSRIPVNPKHLFFMISVKGTFFNETSFDIDGQQVQELNGI</sequence>
<keyword evidence="2" id="KW-1185">Reference proteome</keyword>
<protein>
    <submittedName>
        <fullName evidence="1">Uncharacterized protein</fullName>
    </submittedName>
</protein>
<comment type="caution">
    <text evidence="1">The sequence shown here is derived from an EMBL/GenBank/DDBJ whole genome shotgun (WGS) entry which is preliminary data.</text>
</comment>
<accession>A0ABQ9ZLK2</accession>
<evidence type="ECO:0000313" key="1">
    <source>
        <dbReference type="EMBL" id="KAK4013314.1"/>
    </source>
</evidence>
<name>A0ABQ9ZLK2_9CRUS</name>